<feature type="transmembrane region" description="Helical" evidence="9">
    <location>
        <begin position="86"/>
        <end position="108"/>
    </location>
</feature>
<dbReference type="PROSITE" id="PS50929">
    <property type="entry name" value="ABC_TM1F"/>
    <property type="match status" value="2"/>
</dbReference>
<evidence type="ECO:0000256" key="5">
    <source>
        <dbReference type="ARBA" id="ARBA00022840"/>
    </source>
</evidence>
<dbReference type="Gene3D" id="3.40.50.300">
    <property type="entry name" value="P-loop containing nucleotide triphosphate hydrolases"/>
    <property type="match status" value="2"/>
</dbReference>
<feature type="compositionally biased region" description="Acidic residues" evidence="8">
    <location>
        <begin position="937"/>
        <end position="952"/>
    </location>
</feature>
<dbReference type="InterPro" id="IPR017871">
    <property type="entry name" value="ABC_transporter-like_CS"/>
</dbReference>
<feature type="transmembrane region" description="Helical" evidence="9">
    <location>
        <begin position="1171"/>
        <end position="1199"/>
    </location>
</feature>
<dbReference type="OrthoDB" id="6500128at2759"/>
<keyword evidence="4" id="KW-0547">Nucleotide-binding</keyword>
<feature type="transmembrane region" description="Helical" evidence="9">
    <location>
        <begin position="996"/>
        <end position="1014"/>
    </location>
</feature>
<keyword evidence="2" id="KW-0813">Transport</keyword>
<dbReference type="GO" id="GO:0016020">
    <property type="term" value="C:membrane"/>
    <property type="evidence" value="ECO:0007669"/>
    <property type="project" value="UniProtKB-SubCell"/>
</dbReference>
<feature type="transmembrane region" description="Helical" evidence="9">
    <location>
        <begin position="1271"/>
        <end position="1292"/>
    </location>
</feature>
<dbReference type="GO" id="GO:0140359">
    <property type="term" value="F:ABC-type transporter activity"/>
    <property type="evidence" value="ECO:0007669"/>
    <property type="project" value="InterPro"/>
</dbReference>
<feature type="domain" description="ABC transmembrane type-1" evidence="11">
    <location>
        <begin position="289"/>
        <end position="598"/>
    </location>
</feature>
<evidence type="ECO:0000256" key="7">
    <source>
        <dbReference type="ARBA" id="ARBA00023136"/>
    </source>
</evidence>
<dbReference type="OMA" id="VIWICAP"/>
<keyword evidence="3 9" id="KW-0812">Transmembrane</keyword>
<dbReference type="InterPro" id="IPR011527">
    <property type="entry name" value="ABC1_TM_dom"/>
</dbReference>
<comment type="subcellular location">
    <subcellularLocation>
        <location evidence="1">Membrane</location>
    </subcellularLocation>
</comment>
<dbReference type="GO" id="GO:0016887">
    <property type="term" value="F:ATP hydrolysis activity"/>
    <property type="evidence" value="ECO:0007669"/>
    <property type="project" value="InterPro"/>
</dbReference>
<evidence type="ECO:0000256" key="9">
    <source>
        <dbReference type="SAM" id="Phobius"/>
    </source>
</evidence>
<accession>A0A1M2VEB2</accession>
<dbReference type="SUPFAM" id="SSF52540">
    <property type="entry name" value="P-loop containing nucleoside triphosphate hydrolases"/>
    <property type="match status" value="2"/>
</dbReference>
<feature type="transmembrane region" description="Helical" evidence="9">
    <location>
        <begin position="538"/>
        <end position="561"/>
    </location>
</feature>
<dbReference type="CDD" id="cd03250">
    <property type="entry name" value="ABCC_MRP_domain1"/>
    <property type="match status" value="1"/>
</dbReference>
<feature type="transmembrane region" description="Helical" evidence="9">
    <location>
        <begin position="26"/>
        <end position="46"/>
    </location>
</feature>
<keyword evidence="6 9" id="KW-1133">Transmembrane helix</keyword>
<feature type="transmembrane region" description="Helical" evidence="9">
    <location>
        <begin position="114"/>
        <end position="132"/>
    </location>
</feature>
<evidence type="ECO:0000256" key="4">
    <source>
        <dbReference type="ARBA" id="ARBA00022741"/>
    </source>
</evidence>
<feature type="transmembrane region" description="Helical" evidence="9">
    <location>
        <begin position="178"/>
        <end position="203"/>
    </location>
</feature>
<feature type="compositionally biased region" description="Polar residues" evidence="8">
    <location>
        <begin position="1515"/>
        <end position="1541"/>
    </location>
</feature>
<dbReference type="PANTHER" id="PTHR24223:SF415">
    <property type="entry name" value="FI20190P1"/>
    <property type="match status" value="1"/>
</dbReference>
<keyword evidence="7 9" id="KW-0472">Membrane</keyword>
<feature type="transmembrane region" description="Helical" evidence="9">
    <location>
        <begin position="428"/>
        <end position="450"/>
    </location>
</feature>
<feature type="domain" description="ABC transmembrane type-1" evidence="11">
    <location>
        <begin position="1088"/>
        <end position="1327"/>
    </location>
</feature>
<dbReference type="PROSITE" id="PS00211">
    <property type="entry name" value="ABC_TRANSPORTER_1"/>
    <property type="match status" value="2"/>
</dbReference>
<evidence type="ECO:0000256" key="1">
    <source>
        <dbReference type="ARBA" id="ARBA00004370"/>
    </source>
</evidence>
<reference evidence="12 13" key="1">
    <citation type="submission" date="2016-10" db="EMBL/GenBank/DDBJ databases">
        <title>Genome sequence of the basidiomycete white-rot fungus Trametes pubescens.</title>
        <authorList>
            <person name="Makela M.R."/>
            <person name="Granchi Z."/>
            <person name="Peng M."/>
            <person name="De Vries R.P."/>
            <person name="Grigoriev I."/>
            <person name="Riley R."/>
            <person name="Hilden K."/>
        </authorList>
    </citation>
    <scope>NUCLEOTIDE SEQUENCE [LARGE SCALE GENOMIC DNA]</scope>
    <source>
        <strain evidence="12 13">FBCC735</strain>
    </source>
</reference>
<dbReference type="GO" id="GO:0005524">
    <property type="term" value="F:ATP binding"/>
    <property type="evidence" value="ECO:0007669"/>
    <property type="project" value="UniProtKB-KW"/>
</dbReference>
<evidence type="ECO:0000256" key="3">
    <source>
        <dbReference type="ARBA" id="ARBA00022692"/>
    </source>
</evidence>
<organism evidence="12 13">
    <name type="scientific">Trametes pubescens</name>
    <name type="common">White-rot fungus</name>
    <dbReference type="NCBI Taxonomy" id="154538"/>
    <lineage>
        <taxon>Eukaryota</taxon>
        <taxon>Fungi</taxon>
        <taxon>Dikarya</taxon>
        <taxon>Basidiomycota</taxon>
        <taxon>Agaricomycotina</taxon>
        <taxon>Agaricomycetes</taxon>
        <taxon>Polyporales</taxon>
        <taxon>Polyporaceae</taxon>
        <taxon>Trametes</taxon>
    </lineage>
</organism>
<gene>
    <name evidence="12" type="ORF">TRAPUB_3210</name>
</gene>
<dbReference type="PANTHER" id="PTHR24223">
    <property type="entry name" value="ATP-BINDING CASSETTE SUB-FAMILY C"/>
    <property type="match status" value="1"/>
</dbReference>
<feature type="region of interest" description="Disordered" evidence="8">
    <location>
        <begin position="655"/>
        <end position="686"/>
    </location>
</feature>
<evidence type="ECO:0000256" key="8">
    <source>
        <dbReference type="SAM" id="MobiDB-lite"/>
    </source>
</evidence>
<dbReference type="EMBL" id="MNAD01001365">
    <property type="protein sequence ID" value="OJT05920.1"/>
    <property type="molecule type" value="Genomic_DNA"/>
</dbReference>
<feature type="region of interest" description="Disordered" evidence="8">
    <location>
        <begin position="933"/>
        <end position="974"/>
    </location>
</feature>
<keyword evidence="13" id="KW-1185">Reference proteome</keyword>
<comment type="caution">
    <text evidence="12">The sequence shown here is derived from an EMBL/GenBank/DDBJ whole genome shotgun (WGS) entry which is preliminary data.</text>
</comment>
<dbReference type="CDD" id="cd18604">
    <property type="entry name" value="ABC_6TM_VMR1_D2_like"/>
    <property type="match status" value="1"/>
</dbReference>
<dbReference type="SMART" id="SM00382">
    <property type="entry name" value="AAA"/>
    <property type="match status" value="2"/>
</dbReference>
<dbReference type="Proteomes" id="UP000184267">
    <property type="component" value="Unassembled WGS sequence"/>
</dbReference>
<keyword evidence="5" id="KW-0067">ATP-binding</keyword>
<dbReference type="InterPro" id="IPR036640">
    <property type="entry name" value="ABC1_TM_sf"/>
</dbReference>
<dbReference type="Pfam" id="PF00664">
    <property type="entry name" value="ABC_membrane"/>
    <property type="match status" value="2"/>
</dbReference>
<proteinExistence type="predicted"/>
<evidence type="ECO:0000313" key="12">
    <source>
        <dbReference type="EMBL" id="OJT05920.1"/>
    </source>
</evidence>
<evidence type="ECO:0000256" key="2">
    <source>
        <dbReference type="ARBA" id="ARBA00022448"/>
    </source>
</evidence>
<dbReference type="InterPro" id="IPR050173">
    <property type="entry name" value="ABC_transporter_C-like"/>
</dbReference>
<evidence type="ECO:0000256" key="6">
    <source>
        <dbReference type="ARBA" id="ARBA00022989"/>
    </source>
</evidence>
<feature type="region of interest" description="Disordered" evidence="8">
    <location>
        <begin position="1485"/>
        <end position="1541"/>
    </location>
</feature>
<dbReference type="Gene3D" id="1.20.1560.10">
    <property type="entry name" value="ABC transporter type 1, transmembrane domain"/>
    <property type="match status" value="2"/>
</dbReference>
<evidence type="ECO:0000259" key="10">
    <source>
        <dbReference type="PROSITE" id="PS50893"/>
    </source>
</evidence>
<feature type="domain" description="ABC transporter" evidence="10">
    <location>
        <begin position="690"/>
        <end position="926"/>
    </location>
</feature>
<dbReference type="CDD" id="cd03244">
    <property type="entry name" value="ABCC_MRP_domain2"/>
    <property type="match status" value="1"/>
</dbReference>
<dbReference type="CDD" id="cd18596">
    <property type="entry name" value="ABC_6TM_VMR1_D1_like"/>
    <property type="match status" value="1"/>
</dbReference>
<feature type="transmembrane region" description="Helical" evidence="9">
    <location>
        <begin position="144"/>
        <end position="166"/>
    </location>
</feature>
<evidence type="ECO:0000259" key="11">
    <source>
        <dbReference type="PROSITE" id="PS50929"/>
    </source>
</evidence>
<name>A0A1M2VEB2_TRAPU</name>
<dbReference type="PROSITE" id="PS50893">
    <property type="entry name" value="ABC_TRANSPORTER_2"/>
    <property type="match status" value="2"/>
</dbReference>
<dbReference type="InterPro" id="IPR003593">
    <property type="entry name" value="AAA+_ATPase"/>
</dbReference>
<feature type="domain" description="ABC transporter" evidence="10">
    <location>
        <begin position="1370"/>
        <end position="1640"/>
    </location>
</feature>
<feature type="compositionally biased region" description="Basic and acidic residues" evidence="8">
    <location>
        <begin position="655"/>
        <end position="665"/>
    </location>
</feature>
<sequence>MAVCSGASLISFSADACVRDLWSAVVPFAFVGLALLSFTPPARVLLRAASKPFTNFLPLHEAEALISGDDSAVEEEETAAPLWRTLVLSTVSLVECLLWVGVACYSLIDNPQGLWIGIGDLLIASTWFYATLRLVVKPTATVPYDLLVLFGLHFVLGTVTFFGHLYDNYVYALPMPHWTLVVAEVVNLFAIAGVFTVVVNMPLGIPSKQVKKEAIGASVSPEDYTTLWGWASFRWLMPLLTLGTSTTLNEGDVWAMSPTMQARPLHIKFSRSTGKLLKRLWKTNSLDLILDFTLSYVSIVFNYAGPFFLKQILDSLDGDGRNPEKRALAFVYAFLAFASSLCKTETDLQHLWYGRRASTRIRTELMVSIYDKALKRKDFSGIVDKDAADSKSKDTSKKPDPKVDDPKAGADIGKIVNMMAGDASRISLMVAIIFFMYGAPFELFIAGVFLYKLLGWSALTGIFVILLSWPLNHFVSKWSIRIQKGLLTSRDKRMGVLNELIGAVKFIKFFAWEKRWIQRVLDSREVEMQWMIKARINSICWSVIWICAPILVSISSFFVFFASGNELTIGTAFTAIALFQMVRVPLNIIPSWVVQILQAKVALDRIATYLDEEEVDEQVSTLKKGHVPPSEEGDVGLGIINGTFKWNEVEVKKEDSKGKGKDVPKKAIGSDNANSSRDDADPLSEASAISDSASAIFSNTGDHRFELKDITVMFPEGQLTVVTGATASGKTALLMALLGELTTLEGRIVMSKNASKVDEHGLSQTISYAAQSPWLRHQSIKDNILFGYPYDEERYEAVVECCALKPDLEMLEDGDATEIGVRGVSLSGGQKARVALARAVYARTKYVLLDDPLSAVDSHTARFLYERLFRGHLLANRTVILVTHHVELVLPGAHYLVRMLDGRIDTQGTIKDLRKSGVLDGIMQVEEIEAHKKEQAVDEVEGKEDSNAEIDAETNGGTEEAPKEKKKPRKLVEKEHRETGGVKWRIYHTYLEASSYWTWGILIVLIILTQVLGISEKIWIKIWGDAYGSTSSGPTHPIFYFNQGYVELQHVLGDGLSSLHQVVVQSSSPFFNTAGVKFPPAQEHPYFYIGIYAAISLSAGLVNIAGVITQFTGALRASRILFDRLLRTVVRATMRWHDVTPQGRMLNRFSKDVETVDSSLANSLESVNQSFALFMVSIITIIVIFPLFVIPATILGFFYRRVAIAYLNTGRDIRRMESNTRSPIFANFSELLEGIVTVRAFGAEKQFLDDLYAKVDTTTVMWYTYWMLNRWLLLTFDTLGAATILATTLFALSGYVDAGLAGVCITSAMSFTTSVYWVCRYWTTLELDLNSVERVVEYLDLPQEPPSIIESNRPPAYWPSSTSTNKDSLLVVEDLVIKYAPELPAVIHGLSFSLKAKERVGVLGRTGSGKSTLAMSLLRFAEPASGRIVIDGIDISTIGLHDLRSRIDATLFSGTLRDNLDPFGEHTDADCLDVLDRVQMLTDGQAVSQHASHEASRAASRAGSLPEQERKPTIASVSTSRTETEGKTTITLGTQVSPGGTNFSQGQRQLIAMARALLRRSAIIILDEATSSIDFATDAKIQATIREEFGDSLLLTVAHRLRTVIDYDRLIVLDKGELAEFDTPLNLIQNEGGIFRSMCLKSGTFAELETSAKEKAERDRQAASQISGLKSWA</sequence>
<dbReference type="Pfam" id="PF00005">
    <property type="entry name" value="ABC_tran"/>
    <property type="match status" value="2"/>
</dbReference>
<dbReference type="STRING" id="154538.A0A1M2VEB2"/>
<dbReference type="InterPro" id="IPR003439">
    <property type="entry name" value="ABC_transporter-like_ATP-bd"/>
</dbReference>
<protein>
    <submittedName>
        <fullName evidence="12">ATP-dependent bile acid permease</fullName>
    </submittedName>
</protein>
<evidence type="ECO:0000313" key="13">
    <source>
        <dbReference type="Proteomes" id="UP000184267"/>
    </source>
</evidence>
<feature type="transmembrane region" description="Helical" evidence="9">
    <location>
        <begin position="1086"/>
        <end position="1108"/>
    </location>
</feature>
<dbReference type="InterPro" id="IPR027417">
    <property type="entry name" value="P-loop_NTPase"/>
</dbReference>
<dbReference type="SUPFAM" id="SSF90123">
    <property type="entry name" value="ABC transporter transmembrane region"/>
    <property type="match status" value="2"/>
</dbReference>
<feature type="transmembrane region" description="Helical" evidence="9">
    <location>
        <begin position="456"/>
        <end position="475"/>
    </location>
</feature>